<reference evidence="2" key="1">
    <citation type="submission" date="2018-12" db="EMBL/GenBank/DDBJ databases">
        <title>Novel natural products biosynthetic potential of the class Ktedonobacteria.</title>
        <authorList>
            <person name="Zheng Y."/>
            <person name="Saitou A."/>
            <person name="Wang C.M."/>
            <person name="Toyoda A."/>
            <person name="Minakuchi Y."/>
            <person name="Sekiguchi Y."/>
            <person name="Ueda K."/>
            <person name="Takano H."/>
            <person name="Sakai Y."/>
            <person name="Yokota A."/>
            <person name="Yabe S."/>
        </authorList>
    </citation>
    <scope>NUCLEOTIDE SEQUENCE</scope>
    <source>
        <strain evidence="2">COM3</strain>
    </source>
</reference>
<accession>A0A455SP64</accession>
<dbReference type="AlphaFoldDB" id="A0A455SP64"/>
<evidence type="ECO:0000313" key="3">
    <source>
        <dbReference type="EMBL" id="BBH90242.1"/>
    </source>
</evidence>
<evidence type="ECO:0000313" key="1">
    <source>
        <dbReference type="EMBL" id="BBH90112.1"/>
    </source>
</evidence>
<evidence type="ECO:0008006" key="4">
    <source>
        <dbReference type="Google" id="ProtNLM"/>
    </source>
</evidence>
<sequence>MVAAPSSLTAKQAAMYDQRARDYFTNLKAGKKPQNRPDLGPDWEDVADMLEAPYERAKGDPEAIERVFTALAKTHPALADLLSTPSAPLARAQEIGFPELPEQAHLPEELSRGACQYLEVYEAFSKQASPEGYEAYHVFCGMWLLSTVASRRVYLPLQTKRIYGNLMIALYGKSSVFAKSTTAQVAVDVLFNAGLGHLLAPKRVSPAKLLSDMAGVHIPAQYEDLDAQAQERIRKRLSMAGQRGLYFDEFGKFVQSVLRRNSTNAEFVSLFLELDGCPSEFDSSTISRGSEVIKRPYLSLLGCMTPPNIRENAGSGADFWTDGFWARFSFVAAPPVTPKDATLELGELLIPEELVRPLQRWHERLGVPACELEPVTDKNGSPTGRYNIVREELPETQATMSSEAYEAYKRYRTALKKLFWSFPHEDFNASYTRLPETALRMSLLMASLENNNHIELRHWAKAQELAEILRLSLHELYAQVNLPASTETEGAKLEDAIMRIFKRQGALTLNTLRTSYLKKYSSKQLEDALKAMIRAGIVEKYATSHSEKYRLKEEEPEEDGTDDN</sequence>
<dbReference type="InterPro" id="IPR025048">
    <property type="entry name" value="DUF3987"/>
</dbReference>
<protein>
    <recommendedName>
        <fullName evidence="4">DUF3987 domain-containing protein</fullName>
    </recommendedName>
</protein>
<dbReference type="EMBL" id="AP019376">
    <property type="protein sequence ID" value="BBH90242.1"/>
    <property type="molecule type" value="Genomic_DNA"/>
</dbReference>
<name>A0A455SP64_9CHLR</name>
<proteinExistence type="predicted"/>
<dbReference type="Pfam" id="PF13148">
    <property type="entry name" value="DUF3987"/>
    <property type="match status" value="1"/>
</dbReference>
<evidence type="ECO:0000313" key="2">
    <source>
        <dbReference type="EMBL" id="BBH90177.1"/>
    </source>
</evidence>
<dbReference type="EMBL" id="AP019376">
    <property type="protein sequence ID" value="BBH90177.1"/>
    <property type="molecule type" value="Genomic_DNA"/>
</dbReference>
<gene>
    <name evidence="1" type="ORF">KTC_48630</name>
    <name evidence="2" type="ORF">KTC_49280</name>
    <name evidence="3" type="ORF">KTC_49930</name>
</gene>
<dbReference type="EMBL" id="AP019376">
    <property type="protein sequence ID" value="BBH90112.1"/>
    <property type="molecule type" value="Genomic_DNA"/>
</dbReference>
<organism evidence="2">
    <name type="scientific">Thermosporothrix sp. COM3</name>
    <dbReference type="NCBI Taxonomy" id="2490863"/>
    <lineage>
        <taxon>Bacteria</taxon>
        <taxon>Bacillati</taxon>
        <taxon>Chloroflexota</taxon>
        <taxon>Ktedonobacteria</taxon>
        <taxon>Ktedonobacterales</taxon>
        <taxon>Thermosporotrichaceae</taxon>
        <taxon>Thermosporothrix</taxon>
    </lineage>
</organism>